<dbReference type="EMBL" id="UFUZ01000003">
    <property type="protein sequence ID" value="SUX41158.1"/>
    <property type="molecule type" value="Genomic_DNA"/>
</dbReference>
<evidence type="ECO:0000313" key="2">
    <source>
        <dbReference type="Proteomes" id="UP000254161"/>
    </source>
</evidence>
<reference evidence="1 2" key="1">
    <citation type="submission" date="2018-06" db="EMBL/GenBank/DDBJ databases">
        <authorList>
            <consortium name="Pathogen Informatics"/>
            <person name="Doyle S."/>
        </authorList>
    </citation>
    <scope>NUCLEOTIDE SEQUENCE [LARGE SCALE GENOMIC DNA]</scope>
    <source>
        <strain evidence="1 2">NCTC12264</strain>
    </source>
</reference>
<proteinExistence type="predicted"/>
<accession>A0A381F3U6</accession>
<dbReference type="Proteomes" id="UP000254161">
    <property type="component" value="Unassembled WGS sequence"/>
</dbReference>
<name>A0A381F3U6_CAMUP</name>
<sequence>MAKKIIDTQILAQVGQGAEMKENKTAKQTQTPQTQEPVIDGLKIFTLSLKVSEYVKLKTYCQSQNLSIAKFFKECIREKGII</sequence>
<dbReference type="AlphaFoldDB" id="A0A381F3U6"/>
<dbReference type="RefSeq" id="WP_004276319.1">
    <property type="nucleotide sequence ID" value="NZ_JANKIR010000022.1"/>
</dbReference>
<gene>
    <name evidence="1" type="ORF">NCTC12264_01976</name>
</gene>
<protein>
    <submittedName>
        <fullName evidence="1">Uncharacterized protein</fullName>
    </submittedName>
</protein>
<organism evidence="1 2">
    <name type="scientific">Campylobacter upsaliensis</name>
    <dbReference type="NCBI Taxonomy" id="28080"/>
    <lineage>
        <taxon>Bacteria</taxon>
        <taxon>Pseudomonadati</taxon>
        <taxon>Campylobacterota</taxon>
        <taxon>Epsilonproteobacteria</taxon>
        <taxon>Campylobacterales</taxon>
        <taxon>Campylobacteraceae</taxon>
        <taxon>Campylobacter</taxon>
    </lineage>
</organism>
<evidence type="ECO:0000313" key="1">
    <source>
        <dbReference type="EMBL" id="SUX41158.1"/>
    </source>
</evidence>